<keyword evidence="1" id="KW-0732">Signal</keyword>
<evidence type="ECO:0000256" key="1">
    <source>
        <dbReference type="ARBA" id="ARBA00022729"/>
    </source>
</evidence>
<evidence type="ECO:0000256" key="2">
    <source>
        <dbReference type="SAM" id="Phobius"/>
    </source>
</evidence>
<reference evidence="3 4" key="1">
    <citation type="submission" date="2016-11" db="EMBL/GenBank/DDBJ databases">
        <authorList>
            <consortium name="Pathogen Informatics"/>
        </authorList>
    </citation>
    <scope>NUCLEOTIDE SEQUENCE [LARGE SCALE GENOMIC DNA]</scope>
    <source>
        <strain evidence="3 4">1168</strain>
    </source>
</reference>
<proteinExistence type="predicted"/>
<keyword evidence="2" id="KW-0472">Membrane</keyword>
<comment type="caution">
    <text evidence="3">The sequence shown here is derived from an EMBL/GenBank/DDBJ whole genome shotgun (WGS) entry which is preliminary data.</text>
</comment>
<organism evidence="3 4">
    <name type="scientific">Mycobacteroides abscessus subsp. massiliense</name>
    <dbReference type="NCBI Taxonomy" id="1962118"/>
    <lineage>
        <taxon>Bacteria</taxon>
        <taxon>Bacillati</taxon>
        <taxon>Actinomycetota</taxon>
        <taxon>Actinomycetes</taxon>
        <taxon>Mycobacteriales</taxon>
        <taxon>Mycobacteriaceae</taxon>
        <taxon>Mycobacteroides</taxon>
        <taxon>Mycobacteroides abscessus</taxon>
    </lineage>
</organism>
<keyword evidence="2" id="KW-1133">Transmembrane helix</keyword>
<evidence type="ECO:0000313" key="3">
    <source>
        <dbReference type="EMBL" id="SKY78998.1"/>
    </source>
</evidence>
<dbReference type="EMBL" id="FVQL01000001">
    <property type="protein sequence ID" value="SKY78998.1"/>
    <property type="molecule type" value="Genomic_DNA"/>
</dbReference>
<dbReference type="Pfam" id="PF09203">
    <property type="entry name" value="MspA"/>
    <property type="match status" value="1"/>
</dbReference>
<dbReference type="InterPro" id="IPR015286">
    <property type="entry name" value="Porin_fam_mycobact-type"/>
</dbReference>
<feature type="transmembrane region" description="Helical" evidence="2">
    <location>
        <begin position="46"/>
        <end position="63"/>
    </location>
</feature>
<sequence length="280" mass="29018">MLLYRSLTVINLRVPAKGTAPAHGFVLRRGDIPLTTALMRMRAKRGVAFATSASVASMILIGAPCAVADPQVMPDQQQQFVTDDGWTVGLTMTNEVIDHIDNIAGASNSWQARVSYRAEATISGAGSAVIQDAQLETGYFVGCRTDSSSGVELGGDLGLTLNQSVFGQGYGGAYGGGQGGSGGGGGQGGGFGGASAGGSLGAQEHIGGYMRVLLKPGGLAQLPMDRINFRNMHAVSQVRNQNVEADGCGGQVKIQSFATFRIRTENGNDTQTVYGEPKDL</sequence>
<accession>A0AB38DEZ1</accession>
<keyword evidence="2" id="KW-0812">Transmembrane</keyword>
<dbReference type="AlphaFoldDB" id="A0AB38DEZ1"/>
<gene>
    <name evidence="3" type="ORF">SAMEA2275630_02570</name>
</gene>
<dbReference type="SUPFAM" id="SSF56959">
    <property type="entry name" value="Leukocidin-like"/>
    <property type="match status" value="1"/>
</dbReference>
<dbReference type="Gene3D" id="2.60.40.1650">
    <property type="entry name" value="Porin MspA (Ig-like beta-sandwich domain)"/>
    <property type="match status" value="2"/>
</dbReference>
<dbReference type="Proteomes" id="UP000190366">
    <property type="component" value="Unassembled WGS sequence"/>
</dbReference>
<dbReference type="InterPro" id="IPR036435">
    <property type="entry name" value="Leukocidin/porin_MspA_sf"/>
</dbReference>
<name>A0AB38DEZ1_9MYCO</name>
<protein>
    <submittedName>
        <fullName evidence="3">Membrane protein</fullName>
    </submittedName>
</protein>
<evidence type="ECO:0000313" key="4">
    <source>
        <dbReference type="Proteomes" id="UP000190366"/>
    </source>
</evidence>